<gene>
    <name evidence="9" type="ORF">GCM10007894_22760</name>
</gene>
<accession>A0AA37TMI4</accession>
<dbReference type="HAMAP" id="MF_00693">
    <property type="entry name" value="Transcrip_reg_TACO1"/>
    <property type="match status" value="1"/>
</dbReference>
<dbReference type="FunFam" id="1.10.10.200:FF:000003">
    <property type="entry name" value="Probable transcriptional regulatory protein YeeN"/>
    <property type="match status" value="1"/>
</dbReference>
<organism evidence="9 10">
    <name type="scientific">Paraferrimonas haliotis</name>
    <dbReference type="NCBI Taxonomy" id="2013866"/>
    <lineage>
        <taxon>Bacteria</taxon>
        <taxon>Pseudomonadati</taxon>
        <taxon>Pseudomonadota</taxon>
        <taxon>Gammaproteobacteria</taxon>
        <taxon>Alteromonadales</taxon>
        <taxon>Ferrimonadaceae</taxon>
        <taxon>Paraferrimonas</taxon>
    </lineage>
</organism>
<feature type="domain" description="TACO1/YebC-like second and third" evidence="7">
    <location>
        <begin position="79"/>
        <end position="236"/>
    </location>
</feature>
<reference evidence="9 10" key="1">
    <citation type="journal article" date="2014" name="Int. J. Syst. Evol. Microbiol.">
        <title>Complete genome sequence of Corynebacterium casei LMG S-19264T (=DSM 44701T), isolated from a smear-ripened cheese.</title>
        <authorList>
            <consortium name="US DOE Joint Genome Institute (JGI-PGF)"/>
            <person name="Walter F."/>
            <person name="Albersmeier A."/>
            <person name="Kalinowski J."/>
            <person name="Ruckert C."/>
        </authorList>
    </citation>
    <scope>NUCLEOTIDE SEQUENCE [LARGE SCALE GENOMIC DNA]</scope>
    <source>
        <strain evidence="9 10">NBRC 112785</strain>
    </source>
</reference>
<protein>
    <recommendedName>
        <fullName evidence="6">Probable transcriptional regulatory protein GCM10007894_22760</fullName>
    </recommendedName>
</protein>
<name>A0AA37TMI4_9GAMM</name>
<dbReference type="EMBL" id="BSPO01000003">
    <property type="protein sequence ID" value="GLS84299.1"/>
    <property type="molecule type" value="Genomic_DNA"/>
</dbReference>
<keyword evidence="10" id="KW-1185">Reference proteome</keyword>
<keyword evidence="4 6" id="KW-0238">DNA-binding</keyword>
<sequence>MGRAFQNRKESMAKTQGAKTKLYSRYGKEIYVCAKNGGFDPDGNLALRRMIEKAKKDQVPAHVIDRAIDKAKGGGGEDYSTARYEGFGPGGCMVIVDCLTDNNKRTFTEVRQCFVKNDAKLGAPGAVAHMFDHQAVFVFNGDDEEAVLEALMMEDVDVADIECEAGKITVFVPHTEFNKARTALTDAIAGVEFDVEEISFVPQNMHQVSGDDVAVFEKFMDMLNDCDDVQDVYHNAEVDQ</sequence>
<evidence type="ECO:0000256" key="2">
    <source>
        <dbReference type="ARBA" id="ARBA00022490"/>
    </source>
</evidence>
<evidence type="ECO:0000256" key="4">
    <source>
        <dbReference type="ARBA" id="ARBA00023125"/>
    </source>
</evidence>
<dbReference type="GO" id="GO:0003677">
    <property type="term" value="F:DNA binding"/>
    <property type="evidence" value="ECO:0007669"/>
    <property type="project" value="UniProtKB-UniRule"/>
</dbReference>
<dbReference type="InterPro" id="IPR049083">
    <property type="entry name" value="TACO1_YebC_N"/>
</dbReference>
<evidence type="ECO:0000256" key="5">
    <source>
        <dbReference type="ARBA" id="ARBA00023163"/>
    </source>
</evidence>
<dbReference type="SUPFAM" id="SSF75625">
    <property type="entry name" value="YebC-like"/>
    <property type="match status" value="1"/>
</dbReference>
<dbReference type="GO" id="GO:0006355">
    <property type="term" value="P:regulation of DNA-templated transcription"/>
    <property type="evidence" value="ECO:0007669"/>
    <property type="project" value="UniProtKB-UniRule"/>
</dbReference>
<keyword evidence="5 6" id="KW-0804">Transcription</keyword>
<dbReference type="InterPro" id="IPR026564">
    <property type="entry name" value="Transcrip_reg_TACO1-like_dom3"/>
</dbReference>
<dbReference type="RefSeq" id="WP_095498216.1">
    <property type="nucleotide sequence ID" value="NZ_BSPO01000003.1"/>
</dbReference>
<dbReference type="NCBIfam" id="NF009044">
    <property type="entry name" value="PRK12378.1"/>
    <property type="match status" value="1"/>
</dbReference>
<dbReference type="Proteomes" id="UP001157439">
    <property type="component" value="Unassembled WGS sequence"/>
</dbReference>
<dbReference type="InterPro" id="IPR029072">
    <property type="entry name" value="YebC-like"/>
</dbReference>
<dbReference type="PANTHER" id="PTHR12532">
    <property type="entry name" value="TRANSLATIONAL ACTIVATOR OF CYTOCHROME C OXIDASE 1"/>
    <property type="match status" value="1"/>
</dbReference>
<dbReference type="InterPro" id="IPR002876">
    <property type="entry name" value="Transcrip_reg_TACO1-like"/>
</dbReference>
<evidence type="ECO:0000256" key="1">
    <source>
        <dbReference type="ARBA" id="ARBA00008724"/>
    </source>
</evidence>
<dbReference type="InterPro" id="IPR048300">
    <property type="entry name" value="TACO1_YebC-like_2nd/3rd_dom"/>
</dbReference>
<comment type="similarity">
    <text evidence="1 6">Belongs to the TACO1 family.</text>
</comment>
<dbReference type="PANTHER" id="PTHR12532:SF0">
    <property type="entry name" value="TRANSLATIONAL ACTIVATOR OF CYTOCHROME C OXIDASE 1"/>
    <property type="match status" value="1"/>
</dbReference>
<dbReference type="Pfam" id="PF01709">
    <property type="entry name" value="Transcrip_reg"/>
    <property type="match status" value="1"/>
</dbReference>
<keyword evidence="2 6" id="KW-0963">Cytoplasm</keyword>
<evidence type="ECO:0000313" key="10">
    <source>
        <dbReference type="Proteomes" id="UP001157439"/>
    </source>
</evidence>
<evidence type="ECO:0000259" key="7">
    <source>
        <dbReference type="Pfam" id="PF01709"/>
    </source>
</evidence>
<dbReference type="Gene3D" id="3.30.70.980">
    <property type="match status" value="2"/>
</dbReference>
<dbReference type="Gene3D" id="1.10.10.200">
    <property type="match status" value="1"/>
</dbReference>
<feature type="domain" description="TACO1/YebC-like N-terminal" evidence="8">
    <location>
        <begin position="4"/>
        <end position="74"/>
    </location>
</feature>
<dbReference type="Pfam" id="PF20772">
    <property type="entry name" value="TACO1_YebC_N"/>
    <property type="match status" value="1"/>
</dbReference>
<evidence type="ECO:0000259" key="8">
    <source>
        <dbReference type="Pfam" id="PF20772"/>
    </source>
</evidence>
<evidence type="ECO:0000256" key="6">
    <source>
        <dbReference type="HAMAP-Rule" id="MF_00693"/>
    </source>
</evidence>
<keyword evidence="3 6" id="KW-0805">Transcription regulation</keyword>
<evidence type="ECO:0000256" key="3">
    <source>
        <dbReference type="ARBA" id="ARBA00023015"/>
    </source>
</evidence>
<evidence type="ECO:0000313" key="9">
    <source>
        <dbReference type="EMBL" id="GLS84299.1"/>
    </source>
</evidence>
<comment type="caution">
    <text evidence="9">The sequence shown here is derived from an EMBL/GenBank/DDBJ whole genome shotgun (WGS) entry which is preliminary data.</text>
</comment>
<comment type="subcellular location">
    <subcellularLocation>
        <location evidence="6">Cytoplasm</location>
    </subcellularLocation>
</comment>
<proteinExistence type="inferred from homology"/>
<dbReference type="AlphaFoldDB" id="A0AA37TMI4"/>
<dbReference type="InterPro" id="IPR017856">
    <property type="entry name" value="Integrase-like_N"/>
</dbReference>
<dbReference type="GO" id="GO:0005829">
    <property type="term" value="C:cytosol"/>
    <property type="evidence" value="ECO:0007669"/>
    <property type="project" value="TreeGrafter"/>
</dbReference>